<feature type="signal peptide" evidence="1">
    <location>
        <begin position="1"/>
        <end position="18"/>
    </location>
</feature>
<dbReference type="EMBL" id="JAJNAY010000001">
    <property type="protein sequence ID" value="MCD1117505.1"/>
    <property type="molecule type" value="Genomic_DNA"/>
</dbReference>
<accession>A0A9Q3V668</accession>
<feature type="chain" id="PRO_5040348531" evidence="1">
    <location>
        <begin position="19"/>
        <end position="295"/>
    </location>
</feature>
<proteinExistence type="predicted"/>
<dbReference type="Proteomes" id="UP001108025">
    <property type="component" value="Unassembled WGS sequence"/>
</dbReference>
<protein>
    <submittedName>
        <fullName evidence="2">DUF4138 domain-containing protein</fullName>
    </submittedName>
</protein>
<evidence type="ECO:0000256" key="1">
    <source>
        <dbReference type="SAM" id="SignalP"/>
    </source>
</evidence>
<keyword evidence="1" id="KW-0732">Signal</keyword>
<keyword evidence="3" id="KW-1185">Reference proteome</keyword>
<sequence length="295" mass="34010">MRITLYTLLLFIANLLTAQTATKEQIISDLPEIELTEGINLHIISPEPIQYVDLSTEQLTGDLPAGNIARIKITDNTTATKEEKLKKAIVNANSNIYTNGSNIGIITVVAQSFIAQYKVVYRNQDNLNTITNIHIQPEAMQPVEFEKITFSNLELRKFAMDIIQKKSEKNPIREEKNLKLGFQLNNVYVISDYIFLDMTIKNNSNLSYDIEDLKFSLEDKKIHKATNNQSVELIPILQLNPQKHFRKNFRNIYVFKKFTYPNSKVMMIRLIEEQLSGRTIEMKVNYSEILKADTF</sequence>
<dbReference type="InterPro" id="IPR022298">
    <property type="entry name" value="Conjug_transposon_TraN"/>
</dbReference>
<reference evidence="2" key="1">
    <citation type="submission" date="2021-11" db="EMBL/GenBank/DDBJ databases">
        <title>Description of novel Chryseobacterium species.</title>
        <authorList>
            <person name="Saticioglu I.B."/>
            <person name="Ay H."/>
            <person name="Altun S."/>
            <person name="Duman M."/>
        </authorList>
    </citation>
    <scope>NUCLEOTIDE SEQUENCE</scope>
    <source>
        <strain evidence="2">C-17</strain>
    </source>
</reference>
<evidence type="ECO:0000313" key="3">
    <source>
        <dbReference type="Proteomes" id="UP001108025"/>
    </source>
</evidence>
<dbReference type="RefSeq" id="WP_230669447.1">
    <property type="nucleotide sequence ID" value="NZ_JAJNAY010000001.1"/>
</dbReference>
<organism evidence="2 3">
    <name type="scientific">Chryseobacterium turcicum</name>
    <dbReference type="NCBI Taxonomy" id="2898076"/>
    <lineage>
        <taxon>Bacteria</taxon>
        <taxon>Pseudomonadati</taxon>
        <taxon>Bacteroidota</taxon>
        <taxon>Flavobacteriia</taxon>
        <taxon>Flavobacteriales</taxon>
        <taxon>Weeksellaceae</taxon>
        <taxon>Chryseobacterium group</taxon>
        <taxon>Chryseobacterium</taxon>
    </lineage>
</organism>
<comment type="caution">
    <text evidence="2">The sequence shown here is derived from an EMBL/GenBank/DDBJ whole genome shotgun (WGS) entry which is preliminary data.</text>
</comment>
<gene>
    <name evidence="2" type="ORF">LO744_11620</name>
</gene>
<dbReference type="AlphaFoldDB" id="A0A9Q3V668"/>
<evidence type="ECO:0000313" key="2">
    <source>
        <dbReference type="EMBL" id="MCD1117505.1"/>
    </source>
</evidence>
<name>A0A9Q3V668_9FLAO</name>
<dbReference type="Pfam" id="PF13595">
    <property type="entry name" value="DUF4138"/>
    <property type="match status" value="1"/>
</dbReference>